<dbReference type="RefSeq" id="WP_090662047.1">
    <property type="nucleotide sequence ID" value="NZ_FOIA01000059.1"/>
</dbReference>
<reference evidence="3" key="1">
    <citation type="submission" date="2016-10" db="EMBL/GenBank/DDBJ databases">
        <authorList>
            <person name="Varghese N."/>
            <person name="Submissions S."/>
        </authorList>
    </citation>
    <scope>NUCLEOTIDE SEQUENCE [LARGE SCALE GENOMIC DNA]</scope>
    <source>
        <strain evidence="3">Nm71</strain>
    </source>
</reference>
<dbReference type="PANTHER" id="PTHR32063">
    <property type="match status" value="1"/>
</dbReference>
<evidence type="ECO:0000313" key="3">
    <source>
        <dbReference type="Proteomes" id="UP000199345"/>
    </source>
</evidence>
<dbReference type="OrthoDB" id="9176627at2"/>
<dbReference type="SUPFAM" id="SSF82866">
    <property type="entry name" value="Multidrug efflux transporter AcrB transmembrane domain"/>
    <property type="match status" value="2"/>
</dbReference>
<evidence type="ECO:0000313" key="2">
    <source>
        <dbReference type="EMBL" id="SET67430.1"/>
    </source>
</evidence>
<name>A0A1I0G9A4_9PROT</name>
<dbReference type="EMBL" id="FOIA01000059">
    <property type="protein sequence ID" value="SET67430.1"/>
    <property type="molecule type" value="Genomic_DNA"/>
</dbReference>
<dbReference type="Gene3D" id="3.30.70.1440">
    <property type="entry name" value="Multidrug efflux transporter AcrB pore domain"/>
    <property type="match status" value="1"/>
</dbReference>
<feature type="transmembrane region" description="Helical" evidence="1">
    <location>
        <begin position="849"/>
        <end position="867"/>
    </location>
</feature>
<dbReference type="SUPFAM" id="SSF82714">
    <property type="entry name" value="Multidrug efflux transporter AcrB TolC docking domain, DN and DC subdomains"/>
    <property type="match status" value="2"/>
</dbReference>
<dbReference type="InterPro" id="IPR027463">
    <property type="entry name" value="AcrB_DN_DC_subdom"/>
</dbReference>
<dbReference type="SUPFAM" id="SSF82693">
    <property type="entry name" value="Multidrug efflux transporter AcrB pore domain, PN1, PN2, PC1 and PC2 subdomains"/>
    <property type="match status" value="3"/>
</dbReference>
<dbReference type="PRINTS" id="PR00702">
    <property type="entry name" value="ACRIFLAVINRP"/>
</dbReference>
<feature type="transmembrane region" description="Helical" evidence="1">
    <location>
        <begin position="879"/>
        <end position="902"/>
    </location>
</feature>
<feature type="transmembrane region" description="Helical" evidence="1">
    <location>
        <begin position="525"/>
        <end position="542"/>
    </location>
</feature>
<sequence>MSLLQQFIDKPVQASVISLVIALLGIQALMQLNVRQYPETVTTTLTVVTPYIGADAELVRGFITTPLEQAIATMDGIEYLKSASSQGQSVITVQLVLNYDPNDAVAQILTKIQQVRNQLPQSAENSIVTVSTGSDQAAMYLAFYSDVLDATQISDYLTRAVRPRLETLQGVQEAVILGAQSIAMRIWLDSRKMAALGISASEVRDVLADNNYLAAIGNTKGSVLSISLETSTDLESVDAFRNMVIREEDGAIIRLSDVAQVSLGAENYESSVMFNDRTVVFIGVSVTPTANLLDTVGGVKALLPDIYSQMPAGLEGIVVYDSTVAIEDSINEVIHALIEALLIVTTVIFFFLGALRSALVPGIAMPLAIIGAFFIMQMLGYSINLLTLLALILAIGTVVDDGIVIAENAMRHIEAGATPDEAAKQTANELSGSIIAMNIVVLAVFAPIGLMGGLTGTLFTEFAYTVAGATLVSGVIALTLSPMMCAKLLQHNMKRRRSTQWVDTAFKSISNSYDTLLSKTLDRHWLVLGLGGLILISVYFLYTASERELAPVEDDGFLMIAAQGDPNMSIDQLERWTSLLAQNVGRFQDIEHVFMVNNIGPQSGSSASAFGGLSLRDWSERDQTQMQLKPQIQQLVTQNPGLQAVVISLPSLPGSTGGTSVQFIISSIDDPTAVFTNAEALARQARQSGLFTYIQSDLKFDRLQYRIDIDRDKAAAIGIDMRHLGDDLATMLSNNYVNFFSFDGRSYRVVPQVERQYRLQAEQLLDYYIANDEKELIPLSAIATLTQQVEPRQLLRFNQLNSATLSAVPAPGITLGQAVEYLQQQADTLLPGSYVTDWAGESRQYVTEGSALLFSFALAVMFMYLTLSAQYNSFRDPAVMLVSVPMSLAGALIFFAFGVVSVNIYTQIGLLALIGSIIRHGILLVEFANDLQLKESLNRRKAMEKAASLRLRSILMTTLATLFGLIPLLVAASGPGAESRFAISFTLGVGLAIGTAFTLFVVPSLYTVLATDRHRQAGH</sequence>
<dbReference type="Pfam" id="PF00873">
    <property type="entry name" value="ACR_tran"/>
    <property type="match status" value="1"/>
</dbReference>
<keyword evidence="1" id="KW-1133">Transmembrane helix</keyword>
<dbReference type="PANTHER" id="PTHR32063:SF14">
    <property type="entry name" value="BLL4319 PROTEIN"/>
    <property type="match status" value="1"/>
</dbReference>
<dbReference type="InterPro" id="IPR001036">
    <property type="entry name" value="Acrflvin-R"/>
</dbReference>
<organism evidence="2 3">
    <name type="scientific">Nitrosomonas marina</name>
    <dbReference type="NCBI Taxonomy" id="917"/>
    <lineage>
        <taxon>Bacteria</taxon>
        <taxon>Pseudomonadati</taxon>
        <taxon>Pseudomonadota</taxon>
        <taxon>Betaproteobacteria</taxon>
        <taxon>Nitrosomonadales</taxon>
        <taxon>Nitrosomonadaceae</taxon>
        <taxon>Nitrosomonas</taxon>
    </lineage>
</organism>
<feature type="transmembrane region" description="Helical" evidence="1">
    <location>
        <begin position="333"/>
        <end position="352"/>
    </location>
</feature>
<feature type="transmembrane region" description="Helical" evidence="1">
    <location>
        <begin position="908"/>
        <end position="928"/>
    </location>
</feature>
<proteinExistence type="predicted"/>
<dbReference type="Gene3D" id="3.30.70.1430">
    <property type="entry name" value="Multidrug efflux transporter AcrB pore domain"/>
    <property type="match status" value="2"/>
</dbReference>
<feature type="transmembrane region" description="Helical" evidence="1">
    <location>
        <begin position="385"/>
        <end position="406"/>
    </location>
</feature>
<dbReference type="Proteomes" id="UP000199345">
    <property type="component" value="Unassembled WGS sequence"/>
</dbReference>
<evidence type="ECO:0000256" key="1">
    <source>
        <dbReference type="SAM" id="Phobius"/>
    </source>
</evidence>
<feature type="transmembrane region" description="Helical" evidence="1">
    <location>
        <begin position="359"/>
        <end position="379"/>
    </location>
</feature>
<feature type="transmembrane region" description="Helical" evidence="1">
    <location>
        <begin position="982"/>
        <end position="1009"/>
    </location>
</feature>
<feature type="transmembrane region" description="Helical" evidence="1">
    <location>
        <begin position="462"/>
        <end position="489"/>
    </location>
</feature>
<keyword evidence="3" id="KW-1185">Reference proteome</keyword>
<gene>
    <name evidence="2" type="ORF">SAMN05216326_1594</name>
</gene>
<dbReference type="Gene3D" id="3.30.70.1320">
    <property type="entry name" value="Multidrug efflux transporter AcrB pore domain like"/>
    <property type="match status" value="1"/>
</dbReference>
<keyword evidence="1" id="KW-0472">Membrane</keyword>
<dbReference type="GO" id="GO:0005886">
    <property type="term" value="C:plasma membrane"/>
    <property type="evidence" value="ECO:0007669"/>
    <property type="project" value="TreeGrafter"/>
</dbReference>
<feature type="transmembrane region" description="Helical" evidence="1">
    <location>
        <begin position="434"/>
        <end position="456"/>
    </location>
</feature>
<accession>A0A1I0G9A4</accession>
<keyword evidence="1" id="KW-0812">Transmembrane</keyword>
<dbReference type="GO" id="GO:0042910">
    <property type="term" value="F:xenobiotic transmembrane transporter activity"/>
    <property type="evidence" value="ECO:0007669"/>
    <property type="project" value="TreeGrafter"/>
</dbReference>
<dbReference type="Gene3D" id="3.30.2090.10">
    <property type="entry name" value="Multidrug efflux transporter AcrB TolC docking domain, DN and DC subdomains"/>
    <property type="match status" value="2"/>
</dbReference>
<feature type="transmembrane region" description="Helical" evidence="1">
    <location>
        <begin position="949"/>
        <end position="970"/>
    </location>
</feature>
<protein>
    <submittedName>
        <fullName evidence="2">Multidrug efflux pump</fullName>
    </submittedName>
</protein>
<dbReference type="Gene3D" id="1.20.1640.10">
    <property type="entry name" value="Multidrug efflux transporter AcrB transmembrane domain"/>
    <property type="match status" value="2"/>
</dbReference>
<dbReference type="AlphaFoldDB" id="A0A1I0G9A4"/>